<organism evidence="1 2">
    <name type="scientific">Ditylenchus dipsaci</name>
    <dbReference type="NCBI Taxonomy" id="166011"/>
    <lineage>
        <taxon>Eukaryota</taxon>
        <taxon>Metazoa</taxon>
        <taxon>Ecdysozoa</taxon>
        <taxon>Nematoda</taxon>
        <taxon>Chromadorea</taxon>
        <taxon>Rhabditida</taxon>
        <taxon>Tylenchina</taxon>
        <taxon>Tylenchomorpha</taxon>
        <taxon>Sphaerularioidea</taxon>
        <taxon>Anguinidae</taxon>
        <taxon>Anguininae</taxon>
        <taxon>Ditylenchus</taxon>
    </lineage>
</organism>
<dbReference type="AlphaFoldDB" id="A0A915DXJ3"/>
<dbReference type="WBParaSite" id="jg24731">
    <property type="protein sequence ID" value="jg24731"/>
    <property type="gene ID" value="jg24731"/>
</dbReference>
<reference evidence="2" key="1">
    <citation type="submission" date="2022-11" db="UniProtKB">
        <authorList>
            <consortium name="WormBaseParasite"/>
        </authorList>
    </citation>
    <scope>IDENTIFICATION</scope>
</reference>
<sequence length="123" mass="13260">MTCSYFHPSDSSISSSIAATSSLMAPSNTLRGDDADISNIRAYLSTPCHSFGDCADEAKNCNFLQANVGERETLEDEDEKVGDAQAVAAGPGYQQVPEENAQGLQEPLPNIVFDEERNVFRLA</sequence>
<protein>
    <submittedName>
        <fullName evidence="2">Uncharacterized protein</fullName>
    </submittedName>
</protein>
<evidence type="ECO:0000313" key="2">
    <source>
        <dbReference type="WBParaSite" id="jg24731"/>
    </source>
</evidence>
<evidence type="ECO:0000313" key="1">
    <source>
        <dbReference type="Proteomes" id="UP000887574"/>
    </source>
</evidence>
<accession>A0A915DXJ3</accession>
<proteinExistence type="predicted"/>
<keyword evidence="1" id="KW-1185">Reference proteome</keyword>
<name>A0A915DXJ3_9BILA</name>
<dbReference type="Proteomes" id="UP000887574">
    <property type="component" value="Unplaced"/>
</dbReference>